<proteinExistence type="predicted"/>
<comment type="caution">
    <text evidence="1">The sequence shown here is derived from an EMBL/GenBank/DDBJ whole genome shotgun (WGS) entry which is preliminary data.</text>
</comment>
<dbReference type="Proteomes" id="UP001152646">
    <property type="component" value="Unassembled WGS sequence"/>
</dbReference>
<reference evidence="1" key="1">
    <citation type="submission" date="2021-07" db="EMBL/GenBank/DDBJ databases">
        <authorList>
            <person name="Branca A.L. A."/>
        </authorList>
    </citation>
    <scope>NUCLEOTIDE SEQUENCE</scope>
</reference>
<dbReference type="AlphaFoldDB" id="A0A9W4JY81"/>
<protein>
    <submittedName>
        <fullName evidence="1">Uncharacterized protein</fullName>
    </submittedName>
</protein>
<sequence length="56" mass="6366">MRRSLESVNQVFLDAPSVWKIVPYARNISEALALDDAEREPEKAGAADDVEMREYI</sequence>
<dbReference type="EMBL" id="CAJVPA010000236">
    <property type="protein sequence ID" value="CAG8418669.1"/>
    <property type="molecule type" value="Genomic_DNA"/>
</dbReference>
<organism evidence="1 2">
    <name type="scientific">Penicillium salamii</name>
    <dbReference type="NCBI Taxonomy" id="1612424"/>
    <lineage>
        <taxon>Eukaryota</taxon>
        <taxon>Fungi</taxon>
        <taxon>Dikarya</taxon>
        <taxon>Ascomycota</taxon>
        <taxon>Pezizomycotina</taxon>
        <taxon>Eurotiomycetes</taxon>
        <taxon>Eurotiomycetidae</taxon>
        <taxon>Eurotiales</taxon>
        <taxon>Aspergillaceae</taxon>
        <taxon>Penicillium</taxon>
    </lineage>
</organism>
<accession>A0A9W4JY81</accession>
<evidence type="ECO:0000313" key="2">
    <source>
        <dbReference type="Proteomes" id="UP001152646"/>
    </source>
</evidence>
<evidence type="ECO:0000313" key="1">
    <source>
        <dbReference type="EMBL" id="CAG8418669.1"/>
    </source>
</evidence>
<gene>
    <name evidence="1" type="ORF">PSALAMII_LOCUS9972</name>
</gene>
<name>A0A9W4JY81_9EURO</name>